<dbReference type="EMBL" id="JBEPSD010000004">
    <property type="protein sequence ID" value="MET4570986.1"/>
    <property type="molecule type" value="Genomic_DNA"/>
</dbReference>
<dbReference type="PANTHER" id="PTHR23028">
    <property type="entry name" value="ACETYLTRANSFERASE"/>
    <property type="match status" value="1"/>
</dbReference>
<feature type="transmembrane region" description="Helical" evidence="1">
    <location>
        <begin position="114"/>
        <end position="133"/>
    </location>
</feature>
<evidence type="ECO:0000313" key="3">
    <source>
        <dbReference type="EMBL" id="MET4570986.1"/>
    </source>
</evidence>
<keyword evidence="1" id="KW-1133">Transmembrane helix</keyword>
<organism evidence="3 4">
    <name type="scientific">Rhodanobacter soli</name>
    <dbReference type="NCBI Taxonomy" id="590609"/>
    <lineage>
        <taxon>Bacteria</taxon>
        <taxon>Pseudomonadati</taxon>
        <taxon>Pseudomonadota</taxon>
        <taxon>Gammaproteobacteria</taxon>
        <taxon>Lysobacterales</taxon>
        <taxon>Rhodanobacteraceae</taxon>
        <taxon>Rhodanobacter</taxon>
    </lineage>
</organism>
<dbReference type="Proteomes" id="UP001549251">
    <property type="component" value="Unassembled WGS sequence"/>
</dbReference>
<evidence type="ECO:0000259" key="2">
    <source>
        <dbReference type="Pfam" id="PF01757"/>
    </source>
</evidence>
<feature type="transmembrane region" description="Helical" evidence="1">
    <location>
        <begin position="41"/>
        <end position="58"/>
    </location>
</feature>
<comment type="caution">
    <text evidence="3">The sequence shown here is derived from an EMBL/GenBank/DDBJ whole genome shotgun (WGS) entry which is preliminary data.</text>
</comment>
<dbReference type="Pfam" id="PF01757">
    <property type="entry name" value="Acyl_transf_3"/>
    <property type="match status" value="1"/>
</dbReference>
<evidence type="ECO:0000256" key="1">
    <source>
        <dbReference type="SAM" id="Phobius"/>
    </source>
</evidence>
<feature type="transmembrane region" description="Helical" evidence="1">
    <location>
        <begin position="145"/>
        <end position="170"/>
    </location>
</feature>
<evidence type="ECO:0000313" key="4">
    <source>
        <dbReference type="Proteomes" id="UP001549251"/>
    </source>
</evidence>
<feature type="transmembrane region" description="Helical" evidence="1">
    <location>
        <begin position="259"/>
        <end position="281"/>
    </location>
</feature>
<sequence length="299" mass="32823">MNSASRNNFDALRLIGAFLVLISHQFALSGRWEPRFVGDHSFGNLGVLIFFSISGYLVTSSWLKDPNILRFAARRTLRVVPALCVSMPLTWAVIATLGLTGFPDNPRHLTNGSLWTIKYEVGCYALLLVAGVATRRSSIVLAAGISGYFALSGLQSSETILAYFGLFFVAGSLLRAYPYLRTHLPTLLFLVMGYALIHVHQTKLGLAFVVPPLTIAIGLRSWPGLRDISKVGDLSYGIYIYAWPVQQIGVALMGRRTSYLELLSISVPVTLALATASWHFVEKKALRFKPSQRCGNAAL</sequence>
<dbReference type="InterPro" id="IPR050879">
    <property type="entry name" value="Acyltransferase_3"/>
</dbReference>
<protein>
    <submittedName>
        <fullName evidence="3">Peptidoglycan/LPS O-acetylase OafA/YrhL</fullName>
    </submittedName>
</protein>
<dbReference type="RefSeq" id="WP_354552871.1">
    <property type="nucleotide sequence ID" value="NZ_JBEPSD010000004.1"/>
</dbReference>
<feature type="transmembrane region" description="Helical" evidence="1">
    <location>
        <begin position="204"/>
        <end position="222"/>
    </location>
</feature>
<feature type="domain" description="Acyltransferase 3" evidence="2">
    <location>
        <begin position="7"/>
        <end position="274"/>
    </location>
</feature>
<proteinExistence type="predicted"/>
<feature type="transmembrane region" description="Helical" evidence="1">
    <location>
        <begin position="176"/>
        <end position="197"/>
    </location>
</feature>
<keyword evidence="4" id="KW-1185">Reference proteome</keyword>
<keyword evidence="1" id="KW-0812">Transmembrane</keyword>
<gene>
    <name evidence="3" type="ORF">ABIE04_003368</name>
</gene>
<accession>A0ABV2Q118</accession>
<feature type="transmembrane region" description="Helical" evidence="1">
    <location>
        <begin position="79"/>
        <end position="102"/>
    </location>
</feature>
<reference evidence="3 4" key="1">
    <citation type="submission" date="2024-06" db="EMBL/GenBank/DDBJ databases">
        <title>Sorghum-associated microbial communities from plants grown in Nebraska, USA.</title>
        <authorList>
            <person name="Schachtman D."/>
        </authorList>
    </citation>
    <scope>NUCLEOTIDE SEQUENCE [LARGE SCALE GENOMIC DNA]</scope>
    <source>
        <strain evidence="3 4">1757</strain>
    </source>
</reference>
<name>A0ABV2Q118_9GAMM</name>
<dbReference type="InterPro" id="IPR002656">
    <property type="entry name" value="Acyl_transf_3_dom"/>
</dbReference>
<keyword evidence="1" id="KW-0472">Membrane</keyword>
<feature type="transmembrane region" description="Helical" evidence="1">
    <location>
        <begin position="12"/>
        <end position="29"/>
    </location>
</feature>